<dbReference type="Proteomes" id="UP001205105">
    <property type="component" value="Unassembled WGS sequence"/>
</dbReference>
<sequence length="384" mass="40745">MGRLSALLCLCGLLAVAGVATAATCVANPDHPFESEDPSGCKKCSDDNSKCVECWVGYSFNSTGLCDRCEQNDCESCKPGPNGKMSFCTQCNFYWDEAPDVGTYAEANGTCVSCKTAHCKECTNVNATNPTSTCVRCEMGMGVMPDGSCQPCKDVENCLWCDGNTAKCTECMSGFFNQDGVCKPCSKGCRTCTNATVCLECDYSDPETLQGLVLDTATSKCVPCNSQGCGNCPQGPDTCEDCNEGYTNTTDGKACAKCTDPYCTSCAPGKPDVCTMCAMWNDTSNKLQWGVDKASGKCVDCRIKHCASCQADADKCDWCDDGFWNDEKKGACVPCGDVLEHCTGCSTNGMSDSPTYGQPLCDSCEKGWVVNEATSKCVKKGGKA</sequence>
<keyword evidence="3" id="KW-1185">Reference proteome</keyword>
<feature type="chain" id="PRO_5041933375" evidence="1">
    <location>
        <begin position="23"/>
        <end position="384"/>
    </location>
</feature>
<accession>A0AAD5DXU6</accession>
<dbReference type="InterPro" id="IPR009030">
    <property type="entry name" value="Growth_fac_rcpt_cys_sf"/>
</dbReference>
<gene>
    <name evidence="2" type="ORF">COHA_000893</name>
</gene>
<evidence type="ECO:0000313" key="3">
    <source>
        <dbReference type="Proteomes" id="UP001205105"/>
    </source>
</evidence>
<reference evidence="2" key="1">
    <citation type="submission" date="2020-11" db="EMBL/GenBank/DDBJ databases">
        <title>Chlorella ohadii genome sequencing and assembly.</title>
        <authorList>
            <person name="Murik O."/>
            <person name="Treves H."/>
            <person name="Kedem I."/>
            <person name="Shotland Y."/>
            <person name="Kaplan A."/>
        </authorList>
    </citation>
    <scope>NUCLEOTIDE SEQUENCE</scope>
    <source>
        <strain evidence="2">1</strain>
    </source>
</reference>
<name>A0AAD5DXU6_9CHLO</name>
<feature type="signal peptide" evidence="1">
    <location>
        <begin position="1"/>
        <end position="22"/>
    </location>
</feature>
<keyword evidence="1" id="KW-0732">Signal</keyword>
<dbReference type="EMBL" id="JADXDR010000015">
    <property type="protein sequence ID" value="KAI7845607.1"/>
    <property type="molecule type" value="Genomic_DNA"/>
</dbReference>
<protein>
    <submittedName>
        <fullName evidence="2">Uncharacterized protein</fullName>
    </submittedName>
</protein>
<comment type="caution">
    <text evidence="2">The sequence shown here is derived from an EMBL/GenBank/DDBJ whole genome shotgun (WGS) entry which is preliminary data.</text>
</comment>
<evidence type="ECO:0000313" key="2">
    <source>
        <dbReference type="EMBL" id="KAI7845607.1"/>
    </source>
</evidence>
<dbReference type="SUPFAM" id="SSF57184">
    <property type="entry name" value="Growth factor receptor domain"/>
    <property type="match status" value="2"/>
</dbReference>
<organism evidence="2 3">
    <name type="scientific">Chlorella ohadii</name>
    <dbReference type="NCBI Taxonomy" id="2649997"/>
    <lineage>
        <taxon>Eukaryota</taxon>
        <taxon>Viridiplantae</taxon>
        <taxon>Chlorophyta</taxon>
        <taxon>core chlorophytes</taxon>
        <taxon>Trebouxiophyceae</taxon>
        <taxon>Chlorellales</taxon>
        <taxon>Chlorellaceae</taxon>
        <taxon>Chlorella clade</taxon>
        <taxon>Chlorella</taxon>
    </lineage>
</organism>
<dbReference type="InterPro" id="IPR006212">
    <property type="entry name" value="Furin_repeat"/>
</dbReference>
<dbReference type="PANTHER" id="PTHR23275">
    <property type="entry name" value="CABRIOLET.-RELATED"/>
    <property type="match status" value="1"/>
</dbReference>
<dbReference type="PANTHER" id="PTHR23275:SF100">
    <property type="entry name" value="EGF-LIKE DOMAIN-CONTAINING PROTEIN"/>
    <property type="match status" value="1"/>
</dbReference>
<evidence type="ECO:0000256" key="1">
    <source>
        <dbReference type="SAM" id="SignalP"/>
    </source>
</evidence>
<dbReference type="SMART" id="SM00261">
    <property type="entry name" value="FU"/>
    <property type="match status" value="3"/>
</dbReference>
<proteinExistence type="predicted"/>
<dbReference type="AlphaFoldDB" id="A0AAD5DXU6"/>
<dbReference type="InterPro" id="IPR052798">
    <property type="entry name" value="Giardia_VSA"/>
</dbReference>